<gene>
    <name evidence="2" type="ORF">C8J26_2590</name>
</gene>
<dbReference type="Pfam" id="PF22262">
    <property type="entry name" value="DUF6950"/>
    <property type="match status" value="1"/>
</dbReference>
<sequence>MIEMIRRQQAAQAAVDRFKGQPWELGKNDCVRMAAFVLRKMGHRPQLGKAGSYKTGAGSLLALKRAGYSTLAEALDGMGLERVAPASARVADIVMIPGEAPLDGALTIAVGNGRVLGYHQDLASADILQPVQYIAAWRV</sequence>
<organism evidence="2 3">
    <name type="scientific">Sphingomonas aurantiaca</name>
    <dbReference type="NCBI Taxonomy" id="185949"/>
    <lineage>
        <taxon>Bacteria</taxon>
        <taxon>Pseudomonadati</taxon>
        <taxon>Pseudomonadota</taxon>
        <taxon>Alphaproteobacteria</taxon>
        <taxon>Sphingomonadales</taxon>
        <taxon>Sphingomonadaceae</taxon>
        <taxon>Sphingomonas</taxon>
    </lineage>
</organism>
<dbReference type="RefSeq" id="WP_107958462.1">
    <property type="nucleotide sequence ID" value="NZ_QAOG01000004.1"/>
</dbReference>
<dbReference type="InterPro" id="IPR053802">
    <property type="entry name" value="DUF6950"/>
</dbReference>
<dbReference type="EMBL" id="QAOG01000004">
    <property type="protein sequence ID" value="PTQ59738.1"/>
    <property type="molecule type" value="Genomic_DNA"/>
</dbReference>
<evidence type="ECO:0000313" key="3">
    <source>
        <dbReference type="Proteomes" id="UP000244189"/>
    </source>
</evidence>
<protein>
    <recommendedName>
        <fullName evidence="1">DUF6950 domain-containing protein</fullName>
    </recommendedName>
</protein>
<reference evidence="2 3" key="1">
    <citation type="submission" date="2018-04" db="EMBL/GenBank/DDBJ databases">
        <title>Genomic Encyclopedia of Type Strains, Phase III (KMG-III): the genomes of soil and plant-associated and newly described type strains.</title>
        <authorList>
            <person name="Whitman W."/>
        </authorList>
    </citation>
    <scope>NUCLEOTIDE SEQUENCE [LARGE SCALE GENOMIC DNA]</scope>
    <source>
        <strain evidence="2 3">MA101b</strain>
    </source>
</reference>
<dbReference type="AlphaFoldDB" id="A0A2T5GK75"/>
<dbReference type="Proteomes" id="UP000244189">
    <property type="component" value="Unassembled WGS sequence"/>
</dbReference>
<name>A0A2T5GK75_9SPHN</name>
<accession>A0A2T5GK75</accession>
<keyword evidence="3" id="KW-1185">Reference proteome</keyword>
<evidence type="ECO:0000259" key="1">
    <source>
        <dbReference type="Pfam" id="PF22262"/>
    </source>
</evidence>
<comment type="caution">
    <text evidence="2">The sequence shown here is derived from an EMBL/GenBank/DDBJ whole genome shotgun (WGS) entry which is preliminary data.</text>
</comment>
<feature type="domain" description="DUF6950" evidence="1">
    <location>
        <begin position="8"/>
        <end position="139"/>
    </location>
</feature>
<evidence type="ECO:0000313" key="2">
    <source>
        <dbReference type="EMBL" id="PTQ59738.1"/>
    </source>
</evidence>
<proteinExistence type="predicted"/>